<protein>
    <submittedName>
        <fullName evidence="2">Uncharacterized protein</fullName>
    </submittedName>
</protein>
<feature type="region of interest" description="Disordered" evidence="1">
    <location>
        <begin position="52"/>
        <end position="90"/>
    </location>
</feature>
<feature type="compositionally biased region" description="Basic and acidic residues" evidence="1">
    <location>
        <begin position="52"/>
        <end position="89"/>
    </location>
</feature>
<evidence type="ECO:0000256" key="1">
    <source>
        <dbReference type="SAM" id="MobiDB-lite"/>
    </source>
</evidence>
<evidence type="ECO:0000313" key="3">
    <source>
        <dbReference type="Proteomes" id="UP000324133"/>
    </source>
</evidence>
<dbReference type="Proteomes" id="UP000324133">
    <property type="component" value="Unassembled WGS sequence"/>
</dbReference>
<accession>A0A5B6TFZ5</accession>
<organism evidence="2 3">
    <name type="scientific">Rufibacter hautae</name>
    <dbReference type="NCBI Taxonomy" id="2595005"/>
    <lineage>
        <taxon>Bacteria</taxon>
        <taxon>Pseudomonadati</taxon>
        <taxon>Bacteroidota</taxon>
        <taxon>Cytophagia</taxon>
        <taxon>Cytophagales</taxon>
        <taxon>Hymenobacteraceae</taxon>
        <taxon>Rufibacter</taxon>
    </lineage>
</organism>
<sequence>MNPIYPKFLAAGALTLALLGGTACERTSPSNDNPKDQPQTRAEQDLAELREWMRDKTDSTGRNDSDTTKRGARIREEFREKTAQLDTKMDSLSAKSKAEYKELRRKYENWETRNQQRSAMPLNQQTLQRFEEELFGSANALDAQLTAAQMREVYTQFLQNVRARRTTWTAADWDYVDEIYSRLNQKKDQVEDQIPGQDKLKIKALQAEYLTLETTKDAKDLAREIKQ</sequence>
<reference evidence="2 3" key="1">
    <citation type="submission" date="2019-07" db="EMBL/GenBank/DDBJ databases">
        <title>Rufibacter sp. nov., isolated from lake sediment.</title>
        <authorList>
            <person name="Qu J.-H."/>
        </authorList>
    </citation>
    <scope>NUCLEOTIDE SEQUENCE [LARGE SCALE GENOMIC DNA]</scope>
    <source>
        <strain evidence="2 3">NBS58-1</strain>
    </source>
</reference>
<name>A0A5B6TFZ5_9BACT</name>
<dbReference type="RefSeq" id="WP_149088828.1">
    <property type="nucleotide sequence ID" value="NZ_VKKY01000001.1"/>
</dbReference>
<dbReference type="PROSITE" id="PS51257">
    <property type="entry name" value="PROKAR_LIPOPROTEIN"/>
    <property type="match status" value="1"/>
</dbReference>
<comment type="caution">
    <text evidence="2">The sequence shown here is derived from an EMBL/GenBank/DDBJ whole genome shotgun (WGS) entry which is preliminary data.</text>
</comment>
<gene>
    <name evidence="2" type="ORF">FOA19_00410</name>
</gene>
<dbReference type="EMBL" id="VKKY01000001">
    <property type="protein sequence ID" value="KAA3439183.1"/>
    <property type="molecule type" value="Genomic_DNA"/>
</dbReference>
<keyword evidence="3" id="KW-1185">Reference proteome</keyword>
<evidence type="ECO:0000313" key="2">
    <source>
        <dbReference type="EMBL" id="KAA3439183.1"/>
    </source>
</evidence>
<dbReference type="AlphaFoldDB" id="A0A5B6TFZ5"/>
<proteinExistence type="predicted"/>
<dbReference type="OrthoDB" id="883648at2"/>